<gene>
    <name evidence="2" type="ORF">NITMOv2_4591</name>
</gene>
<dbReference type="KEGG" id="nmv:NITMOv2_4591"/>
<dbReference type="AlphaFoldDB" id="A0A0K2GJ39"/>
<protein>
    <submittedName>
        <fullName evidence="2">Uncharacterized protein</fullName>
    </submittedName>
</protein>
<feature type="signal peptide" evidence="1">
    <location>
        <begin position="1"/>
        <end position="21"/>
    </location>
</feature>
<organism evidence="2 3">
    <name type="scientific">Nitrospira moscoviensis</name>
    <dbReference type="NCBI Taxonomy" id="42253"/>
    <lineage>
        <taxon>Bacteria</taxon>
        <taxon>Pseudomonadati</taxon>
        <taxon>Nitrospirota</taxon>
        <taxon>Nitrospiria</taxon>
        <taxon>Nitrospirales</taxon>
        <taxon>Nitrospiraceae</taxon>
        <taxon>Nitrospira</taxon>
    </lineage>
</organism>
<evidence type="ECO:0000313" key="3">
    <source>
        <dbReference type="Proteomes" id="UP000069205"/>
    </source>
</evidence>
<proteinExistence type="predicted"/>
<evidence type="ECO:0000313" key="2">
    <source>
        <dbReference type="EMBL" id="ALA60963.1"/>
    </source>
</evidence>
<dbReference type="Proteomes" id="UP000069205">
    <property type="component" value="Chromosome"/>
</dbReference>
<dbReference type="OrthoDB" id="9759623at2"/>
<dbReference type="PATRIC" id="fig|42253.5.peg.4528"/>
<dbReference type="STRING" id="42253.NITMOv2_4591"/>
<keyword evidence="1" id="KW-0732">Signal</keyword>
<evidence type="ECO:0000256" key="1">
    <source>
        <dbReference type="SAM" id="SignalP"/>
    </source>
</evidence>
<feature type="chain" id="PRO_5005476870" evidence="1">
    <location>
        <begin position="22"/>
        <end position="566"/>
    </location>
</feature>
<keyword evidence="3" id="KW-1185">Reference proteome</keyword>
<reference evidence="2 3" key="1">
    <citation type="journal article" date="2015" name="Proc. Natl. Acad. Sci. U.S.A.">
        <title>Expanded metabolic versatility of ubiquitous nitrite-oxidizing bacteria from the genus Nitrospira.</title>
        <authorList>
            <person name="Koch H."/>
            <person name="Lucker S."/>
            <person name="Albertsen M."/>
            <person name="Kitzinger K."/>
            <person name="Herbold C."/>
            <person name="Spieck E."/>
            <person name="Nielsen P.H."/>
            <person name="Wagner M."/>
            <person name="Daims H."/>
        </authorList>
    </citation>
    <scope>NUCLEOTIDE SEQUENCE [LARGE SCALE GENOMIC DNA]</scope>
    <source>
        <strain evidence="2 3">NSP M-1</strain>
    </source>
</reference>
<accession>A0A0K2GJ39</accession>
<sequence length="566" mass="62189">MRRLVRFHALFAGTVAWLVCAAMTDAAVAASTPSRTKGKPAATQAVDAARRFAEAISQGDRVAAGQLDFACQYRLVTGGPAGLKAYPPASDPIYDDCWAALTAAHAPATKRTDVGMDVLWPSTGPLVFYGDELPRLPASAFVMDALGISPPGSGVRLEVKDSRAIPNGSFPLKRSGKSVAVPTTLVRLVVHYHDPLTSPVSYAEGTVKWANTIKRARRAVKSITTQWVVFTGLKKHGFPGDAAVFLLPVPTQPEAPGMPAPQIPFTTEISRALPDSLVWWTAEDQPGTLTAAAARAATFPELRDRVALLNRVLIIDPNQTDALMVLTRNLYAVLLREAANEHKLVVKDPALSLVVNEFYWNVYAGAERLALSNGMEMGGFSQPTPADYLYRMLPALETLAKNHPEQLDSRFRLGVAYRWNNDQLPMIETFEALVRDIPEGRNTPKAEALLQLAWSRINKVAWNRILHDPESVKAYADAEASLAVAELPLDKFLAEYTMAYSMIFMPDYGDKAKMLHHLTEAKRWFEEVPGKNDDVWRYFLESDLLKAVLDADPSFQPILASVEKKA</sequence>
<name>A0A0K2GJ39_NITMO</name>
<dbReference type="EMBL" id="CP011801">
    <property type="protein sequence ID" value="ALA60963.1"/>
    <property type="molecule type" value="Genomic_DNA"/>
</dbReference>
<dbReference type="RefSeq" id="WP_053381735.1">
    <property type="nucleotide sequence ID" value="NZ_CP011801.1"/>
</dbReference>